<accession>A0ABC8KBV3</accession>
<reference evidence="2 3" key="1">
    <citation type="submission" date="2022-03" db="EMBL/GenBank/DDBJ databases">
        <authorList>
            <person name="Macdonald S."/>
            <person name="Ahmed S."/>
            <person name="Newling K."/>
        </authorList>
    </citation>
    <scope>NUCLEOTIDE SEQUENCE [LARGE SCALE GENOMIC DNA]</scope>
</reference>
<dbReference type="Proteomes" id="UP001642260">
    <property type="component" value="Unassembled WGS sequence"/>
</dbReference>
<evidence type="ECO:0000313" key="2">
    <source>
        <dbReference type="EMBL" id="CAH8355336.1"/>
    </source>
</evidence>
<evidence type="ECO:0000313" key="3">
    <source>
        <dbReference type="Proteomes" id="UP001642260"/>
    </source>
</evidence>
<name>A0ABC8KBV3_ERUVS</name>
<protein>
    <submittedName>
        <fullName evidence="2">Uncharacterized protein</fullName>
    </submittedName>
</protein>
<gene>
    <name evidence="2" type="ORF">ERUC_LOCUS21091</name>
</gene>
<dbReference type="EMBL" id="CAKOAT010207265">
    <property type="protein sequence ID" value="CAH8355336.1"/>
    <property type="molecule type" value="Genomic_DNA"/>
</dbReference>
<feature type="compositionally biased region" description="Polar residues" evidence="1">
    <location>
        <begin position="151"/>
        <end position="161"/>
    </location>
</feature>
<proteinExistence type="predicted"/>
<evidence type="ECO:0000256" key="1">
    <source>
        <dbReference type="SAM" id="MobiDB-lite"/>
    </source>
</evidence>
<dbReference type="AlphaFoldDB" id="A0ABC8KBV3"/>
<keyword evidence="3" id="KW-1185">Reference proteome</keyword>
<comment type="caution">
    <text evidence="2">The sequence shown here is derived from an EMBL/GenBank/DDBJ whole genome shotgun (WGS) entry which is preliminary data.</text>
</comment>
<feature type="compositionally biased region" description="Acidic residues" evidence="1">
    <location>
        <begin position="123"/>
        <end position="144"/>
    </location>
</feature>
<sequence length="184" mass="20343">MLSPQTPRNKRRLVLGLDLLKTQVLDTPQLSSCLTSLSRDLHKTSFNSITTKTSNQRRSTSQGSTRTVLKDITNTVHSRKTNLQLPPSTLNESTKDIDEDGDIVGTDLFGGIVDIDEVQVFDCSSQEDSDSENDETDVDDPMDTEPDHVLNITTDSAQKQQPAHVFVKSSKPSMNHFSHSDGND</sequence>
<feature type="region of interest" description="Disordered" evidence="1">
    <location>
        <begin position="123"/>
        <end position="184"/>
    </location>
</feature>
<organism evidence="2 3">
    <name type="scientific">Eruca vesicaria subsp. sativa</name>
    <name type="common">Garden rocket</name>
    <name type="synonym">Eruca sativa</name>
    <dbReference type="NCBI Taxonomy" id="29727"/>
    <lineage>
        <taxon>Eukaryota</taxon>
        <taxon>Viridiplantae</taxon>
        <taxon>Streptophyta</taxon>
        <taxon>Embryophyta</taxon>
        <taxon>Tracheophyta</taxon>
        <taxon>Spermatophyta</taxon>
        <taxon>Magnoliopsida</taxon>
        <taxon>eudicotyledons</taxon>
        <taxon>Gunneridae</taxon>
        <taxon>Pentapetalae</taxon>
        <taxon>rosids</taxon>
        <taxon>malvids</taxon>
        <taxon>Brassicales</taxon>
        <taxon>Brassicaceae</taxon>
        <taxon>Brassiceae</taxon>
        <taxon>Eruca</taxon>
    </lineage>
</organism>